<evidence type="ECO:0000259" key="8">
    <source>
        <dbReference type="PROSITE" id="PS50203"/>
    </source>
</evidence>
<dbReference type="PANTHER" id="PTHR10183">
    <property type="entry name" value="CALPAIN"/>
    <property type="match status" value="1"/>
</dbReference>
<dbReference type="EMBL" id="JADNYJ010000079">
    <property type="protein sequence ID" value="KAF8889514.1"/>
    <property type="molecule type" value="Genomic_DNA"/>
</dbReference>
<dbReference type="InterPro" id="IPR022684">
    <property type="entry name" value="Calpain_cysteine_protease"/>
</dbReference>
<name>A0A9P5NKS1_GYMJU</name>
<keyword evidence="4" id="KW-0788">Thiol protease</keyword>
<keyword evidence="2" id="KW-0645">Protease</keyword>
<dbReference type="Pfam" id="PF00648">
    <property type="entry name" value="Peptidase_C2"/>
    <property type="match status" value="1"/>
</dbReference>
<dbReference type="GO" id="GO:0006508">
    <property type="term" value="P:proteolysis"/>
    <property type="evidence" value="ECO:0007669"/>
    <property type="project" value="UniProtKB-KW"/>
</dbReference>
<evidence type="ECO:0000256" key="1">
    <source>
        <dbReference type="ARBA" id="ARBA00007623"/>
    </source>
</evidence>
<evidence type="ECO:0000256" key="4">
    <source>
        <dbReference type="ARBA" id="ARBA00022807"/>
    </source>
</evidence>
<evidence type="ECO:0000256" key="5">
    <source>
        <dbReference type="PIRSR" id="PIRSR622684-1"/>
    </source>
</evidence>
<organism evidence="9 10">
    <name type="scientific">Gymnopilus junonius</name>
    <name type="common">Spectacular rustgill mushroom</name>
    <name type="synonym">Gymnopilus spectabilis subsp. junonius</name>
    <dbReference type="NCBI Taxonomy" id="109634"/>
    <lineage>
        <taxon>Eukaryota</taxon>
        <taxon>Fungi</taxon>
        <taxon>Dikarya</taxon>
        <taxon>Basidiomycota</taxon>
        <taxon>Agaricomycotina</taxon>
        <taxon>Agaricomycetes</taxon>
        <taxon>Agaricomycetidae</taxon>
        <taxon>Agaricales</taxon>
        <taxon>Agaricineae</taxon>
        <taxon>Hymenogastraceae</taxon>
        <taxon>Gymnopilus</taxon>
    </lineage>
</organism>
<dbReference type="OrthoDB" id="424753at2759"/>
<dbReference type="AlphaFoldDB" id="A0A9P5NKS1"/>
<feature type="region of interest" description="Disordered" evidence="7">
    <location>
        <begin position="737"/>
        <end position="756"/>
    </location>
</feature>
<dbReference type="Proteomes" id="UP000724874">
    <property type="component" value="Unassembled WGS sequence"/>
</dbReference>
<dbReference type="PROSITE" id="PS50203">
    <property type="entry name" value="CALPAIN_CAT"/>
    <property type="match status" value="1"/>
</dbReference>
<feature type="active site" evidence="5">
    <location>
        <position position="156"/>
    </location>
</feature>
<dbReference type="InterPro" id="IPR001300">
    <property type="entry name" value="Peptidase_C2_calpain_cat"/>
</dbReference>
<feature type="domain" description="Calpain catalytic" evidence="8">
    <location>
        <begin position="96"/>
        <end position="421"/>
    </location>
</feature>
<dbReference type="InterPro" id="IPR038765">
    <property type="entry name" value="Papain-like_cys_pep_sf"/>
</dbReference>
<evidence type="ECO:0000256" key="2">
    <source>
        <dbReference type="ARBA" id="ARBA00022670"/>
    </source>
</evidence>
<dbReference type="PANTHER" id="PTHR10183:SF379">
    <property type="entry name" value="CALPAIN-5"/>
    <property type="match status" value="1"/>
</dbReference>
<evidence type="ECO:0000313" key="9">
    <source>
        <dbReference type="EMBL" id="KAF8889514.1"/>
    </source>
</evidence>
<feature type="compositionally biased region" description="Polar residues" evidence="7">
    <location>
        <begin position="746"/>
        <end position="756"/>
    </location>
</feature>
<evidence type="ECO:0000256" key="7">
    <source>
        <dbReference type="SAM" id="MobiDB-lite"/>
    </source>
</evidence>
<feature type="region of interest" description="Disordered" evidence="7">
    <location>
        <begin position="662"/>
        <end position="686"/>
    </location>
</feature>
<sequence>MSVASSRRTRSRSRDRGHGTSQYPPHMPPPLHIPHVNGGPQPQSREKKSAKSMVNVVSYAQQQLGVSVTKGMRKAYDECKATVERIAAQCRAKNRRFRDVEFDLENDYDRCLHNLSENNLFSVVDIRRVGEIFEKPIFYSGTAKSAEAIQGAVEDCYLISALSTMTSVDRLIKNLCVARDEEVGVYGFIFYRDCYWVPVVVDDLLFTRVPKYEQLTPVEKELYHYEKDKYNATARKGSEALYFARPTKEGETWIPLVEKAYAKAHGDYASVMYGRTCDAIEDMTGGVSNLILTKDIFNPDTFWEEELLKANHDRLFGCWFKGLDGNRSGVKNATVDGLVGNLSHSVVRAVEIRGKKFVVLRDPWGDAGWEGHWSDGSKEWTSEWLEILPELGHSFGGSGQFIMEYKDFLNVWQEIQRTIIFDDSWVMSSQWLHVSQPLPSIKAFTFGEISYTFSLAVASPAIIVLTKYDTRYFKDIQGPCIWNLDFILAKEGETEPLEQSSYSFFYTRSVTVELELEAGDYVVLARLDAAPTKDKDYFRKGLASGWDRRKLARIMTERAKGQSIASNYKPNPQLLPTPASTILASEQVKADKITREAVKTYAGDVKPGESVTVTTTTTTTTIVAKNGKQEDSPLTRGASRGGINNITAGPLPFVNGYGASREPGLVGLGGPPSPSPPHSPVSPQPYTSIPLARDPPIPPPPVMEWIPSAPLPNDVLEEDNSTVIGLKVYTKKKAPTVITGRLRPPSDSSTNGPAPY</sequence>
<dbReference type="GO" id="GO:0004198">
    <property type="term" value="F:calcium-dependent cysteine-type endopeptidase activity"/>
    <property type="evidence" value="ECO:0007669"/>
    <property type="project" value="InterPro"/>
</dbReference>
<feature type="compositionally biased region" description="Pro residues" evidence="7">
    <location>
        <begin position="671"/>
        <end position="683"/>
    </location>
</feature>
<dbReference type="PRINTS" id="PR00704">
    <property type="entry name" value="CALPAIN"/>
</dbReference>
<comment type="caution">
    <text evidence="9">The sequence shown here is derived from an EMBL/GenBank/DDBJ whole genome shotgun (WGS) entry which is preliminary data.</text>
</comment>
<protein>
    <recommendedName>
        <fullName evidence="8">Calpain catalytic domain-containing protein</fullName>
    </recommendedName>
</protein>
<evidence type="ECO:0000256" key="3">
    <source>
        <dbReference type="ARBA" id="ARBA00022801"/>
    </source>
</evidence>
<evidence type="ECO:0000256" key="6">
    <source>
        <dbReference type="PROSITE-ProRule" id="PRU00239"/>
    </source>
</evidence>
<keyword evidence="10" id="KW-1185">Reference proteome</keyword>
<accession>A0A9P5NKS1</accession>
<gene>
    <name evidence="9" type="ORF">CPB84DRAFT_1711621</name>
</gene>
<reference evidence="9" key="1">
    <citation type="submission" date="2020-11" db="EMBL/GenBank/DDBJ databases">
        <authorList>
            <consortium name="DOE Joint Genome Institute"/>
            <person name="Ahrendt S."/>
            <person name="Riley R."/>
            <person name="Andreopoulos W."/>
            <person name="LaButti K."/>
            <person name="Pangilinan J."/>
            <person name="Ruiz-duenas F.J."/>
            <person name="Barrasa J.M."/>
            <person name="Sanchez-Garcia M."/>
            <person name="Camarero S."/>
            <person name="Miyauchi S."/>
            <person name="Serrano A."/>
            <person name="Linde D."/>
            <person name="Babiker R."/>
            <person name="Drula E."/>
            <person name="Ayuso-Fernandez I."/>
            <person name="Pacheco R."/>
            <person name="Padilla G."/>
            <person name="Ferreira P."/>
            <person name="Barriuso J."/>
            <person name="Kellner H."/>
            <person name="Castanera R."/>
            <person name="Alfaro M."/>
            <person name="Ramirez L."/>
            <person name="Pisabarro A.G."/>
            <person name="Kuo A."/>
            <person name="Tritt A."/>
            <person name="Lipzen A."/>
            <person name="He G."/>
            <person name="Yan M."/>
            <person name="Ng V."/>
            <person name="Cullen D."/>
            <person name="Martin F."/>
            <person name="Rosso M.-N."/>
            <person name="Henrissat B."/>
            <person name="Hibbett D."/>
            <person name="Martinez A.T."/>
            <person name="Grigoriev I.V."/>
        </authorList>
    </citation>
    <scope>NUCLEOTIDE SEQUENCE</scope>
    <source>
        <strain evidence="9">AH 44721</strain>
    </source>
</reference>
<keyword evidence="3" id="KW-0378">Hydrolase</keyword>
<evidence type="ECO:0000313" key="10">
    <source>
        <dbReference type="Proteomes" id="UP000724874"/>
    </source>
</evidence>
<dbReference type="SUPFAM" id="SSF54001">
    <property type="entry name" value="Cysteine proteinases"/>
    <property type="match status" value="1"/>
</dbReference>
<dbReference type="SMART" id="SM00230">
    <property type="entry name" value="CysPc"/>
    <property type="match status" value="1"/>
</dbReference>
<dbReference type="Gene3D" id="3.90.70.10">
    <property type="entry name" value="Cysteine proteinases"/>
    <property type="match status" value="1"/>
</dbReference>
<proteinExistence type="inferred from homology"/>
<comment type="caution">
    <text evidence="6">Lacks conserved residue(s) required for the propagation of feature annotation.</text>
</comment>
<feature type="region of interest" description="Disordered" evidence="7">
    <location>
        <begin position="1"/>
        <end position="52"/>
    </location>
</feature>
<comment type="similarity">
    <text evidence="1">Belongs to the peptidase C2 family.</text>
</comment>